<dbReference type="Gene3D" id="3.30.470.20">
    <property type="entry name" value="ATP-grasp fold, B domain"/>
    <property type="match status" value="1"/>
</dbReference>
<dbReference type="InterPro" id="IPR011761">
    <property type="entry name" value="ATP-grasp"/>
</dbReference>
<keyword evidence="4" id="KW-0436">Ligase</keyword>
<dbReference type="InterPro" id="IPR039523">
    <property type="entry name" value="RimK-rel_E_lig_ATP-grasp"/>
</dbReference>
<reference evidence="4" key="1">
    <citation type="submission" date="2020-03" db="EMBL/GenBank/DDBJ databases">
        <authorList>
            <person name="Guo F."/>
        </authorList>
    </citation>
    <scope>NUCLEOTIDE SEQUENCE</scope>
    <source>
        <strain evidence="4">JCM 30134</strain>
    </source>
</reference>
<dbReference type="PROSITE" id="PS50975">
    <property type="entry name" value="ATP_GRASP"/>
    <property type="match status" value="1"/>
</dbReference>
<dbReference type="GO" id="GO:0009432">
    <property type="term" value="P:SOS response"/>
    <property type="evidence" value="ECO:0007669"/>
    <property type="project" value="TreeGrafter"/>
</dbReference>
<dbReference type="GO" id="GO:0005737">
    <property type="term" value="C:cytoplasm"/>
    <property type="evidence" value="ECO:0007669"/>
    <property type="project" value="TreeGrafter"/>
</dbReference>
<gene>
    <name evidence="4" type="ORF">G8770_12765</name>
</gene>
<keyword evidence="5" id="KW-1185">Reference proteome</keyword>
<dbReference type="SUPFAM" id="SSF56059">
    <property type="entry name" value="Glutathione synthetase ATP-binding domain-like"/>
    <property type="match status" value="1"/>
</dbReference>
<dbReference type="AlphaFoldDB" id="A0A9E5ML52"/>
<evidence type="ECO:0000313" key="4">
    <source>
        <dbReference type="EMBL" id="NHO66412.1"/>
    </source>
</evidence>
<keyword evidence="1" id="KW-0464">Manganese</keyword>
<dbReference type="RefSeq" id="WP_167187166.1">
    <property type="nucleotide sequence ID" value="NZ_JAAONZ010000009.1"/>
</dbReference>
<dbReference type="Pfam" id="PF14397">
    <property type="entry name" value="ATPgrasp_ST"/>
    <property type="match status" value="1"/>
</dbReference>
<evidence type="ECO:0000313" key="5">
    <source>
        <dbReference type="Proteomes" id="UP000787472"/>
    </source>
</evidence>
<sequence>MFLGSLLGLASPKALRESGIVGMNQRNVRYIARNNPRRLYPKVDNKYLTKLLCAEHGIAVPKLLGACRLQGHIKELKEFLSPLPCFVIKPAQGSGGKGILVIAGRDGEDYLKPNGKRVTHDELCRHVSNILSGLFSLGGKPDIALIEDMVKFTDDFQGFSFEGVPDIRVIVYKGFPVMAMTRLSTSDSDGKANLHQGAVGVGIDMLKGVALRGVQHGRPIEKHPDTGKLLSTLKVPHWRDLLMLAARGYEVSQMGYLGVDIVLDRHEGPLLLELNARPGLAIQVANGRGLRPRLDFIDKAPANLSYKDRVNFVLEHWDQ</sequence>
<keyword evidence="2" id="KW-0547">Nucleotide-binding</keyword>
<dbReference type="Proteomes" id="UP000787472">
    <property type="component" value="Unassembled WGS sequence"/>
</dbReference>
<dbReference type="InterPro" id="IPR011758">
    <property type="entry name" value="RimK-rel_E_lig"/>
</dbReference>
<evidence type="ECO:0000256" key="2">
    <source>
        <dbReference type="PROSITE-ProRule" id="PRU00409"/>
    </source>
</evidence>
<dbReference type="GO" id="GO:0018169">
    <property type="term" value="F:ribosomal S6-glutamic acid ligase activity"/>
    <property type="evidence" value="ECO:0007669"/>
    <property type="project" value="TreeGrafter"/>
</dbReference>
<dbReference type="GO" id="GO:0046872">
    <property type="term" value="F:metal ion binding"/>
    <property type="evidence" value="ECO:0007669"/>
    <property type="project" value="InterPro"/>
</dbReference>
<keyword evidence="2" id="KW-0067">ATP-binding</keyword>
<protein>
    <submittedName>
        <fullName evidence="4">Alpha-L-glutamate ligase-like protein</fullName>
    </submittedName>
</protein>
<organism evidence="4 5">
    <name type="scientific">Pseudomaricurvus hydrocarbonicus</name>
    <dbReference type="NCBI Taxonomy" id="1470433"/>
    <lineage>
        <taxon>Bacteria</taxon>
        <taxon>Pseudomonadati</taxon>
        <taxon>Pseudomonadota</taxon>
        <taxon>Gammaproteobacteria</taxon>
        <taxon>Cellvibrionales</taxon>
        <taxon>Cellvibrionaceae</taxon>
        <taxon>Pseudomaricurvus</taxon>
    </lineage>
</organism>
<dbReference type="PANTHER" id="PTHR21621:SF0">
    <property type="entry name" value="BETA-CITRYLGLUTAMATE SYNTHASE B-RELATED"/>
    <property type="match status" value="1"/>
</dbReference>
<comment type="caution">
    <text evidence="4">The sequence shown here is derived from an EMBL/GenBank/DDBJ whole genome shotgun (WGS) entry which is preliminary data.</text>
</comment>
<dbReference type="NCBIfam" id="TIGR02291">
    <property type="entry name" value="rimK_rel_E_lig"/>
    <property type="match status" value="1"/>
</dbReference>
<proteinExistence type="predicted"/>
<evidence type="ECO:0000259" key="3">
    <source>
        <dbReference type="PROSITE" id="PS50975"/>
    </source>
</evidence>
<dbReference type="PANTHER" id="PTHR21621">
    <property type="entry name" value="RIBOSOMAL PROTEIN S6 MODIFICATION PROTEIN"/>
    <property type="match status" value="1"/>
</dbReference>
<dbReference type="GO" id="GO:0005524">
    <property type="term" value="F:ATP binding"/>
    <property type="evidence" value="ECO:0007669"/>
    <property type="project" value="UniProtKB-UniRule"/>
</dbReference>
<accession>A0A9E5ML52</accession>
<dbReference type="EMBL" id="JAAONZ010000009">
    <property type="protein sequence ID" value="NHO66412.1"/>
    <property type="molecule type" value="Genomic_DNA"/>
</dbReference>
<evidence type="ECO:0000256" key="1">
    <source>
        <dbReference type="ARBA" id="ARBA00023211"/>
    </source>
</evidence>
<name>A0A9E5ML52_9GAMM</name>
<feature type="domain" description="ATP-grasp" evidence="3">
    <location>
        <begin position="50"/>
        <end position="305"/>
    </location>
</feature>